<gene>
    <name evidence="2" type="ORF">CRG98_018760</name>
</gene>
<keyword evidence="3" id="KW-1185">Reference proteome</keyword>
<dbReference type="AlphaFoldDB" id="A0A2I0JX65"/>
<feature type="compositionally biased region" description="Polar residues" evidence="1">
    <location>
        <begin position="40"/>
        <end position="49"/>
    </location>
</feature>
<name>A0A2I0JX65_PUNGR</name>
<sequence length="262" mass="29286">MEKASDDLSELYRISRGMFQWYQMPFGEPPGHDHDEQRSQRSSNTSRHSGNTEKAPVTSPQVFPGQRSSVEDDEPTIPHEAKGSSKQTLRYTKGNRRPGTLNSTSNVRTWQNRFSRRRVARTFVHATYGDIRLIQILFVQAFQIYKLIGHRRSDARGSDPSGGDWHGLKEALEPLGRTSRRRAVSLFGPLGSTTLSSSRIKPSLGAVRNDVKDPPNLESGQGIFGHSPMRGGRIIRDLFGVSIGLPVLPRPILGIVRKYISV</sequence>
<reference evidence="2 3" key="1">
    <citation type="submission" date="2017-11" db="EMBL/GenBank/DDBJ databases">
        <title>De-novo sequencing of pomegranate (Punica granatum L.) genome.</title>
        <authorList>
            <person name="Akparov Z."/>
            <person name="Amiraslanov A."/>
            <person name="Hajiyeva S."/>
            <person name="Abbasov M."/>
            <person name="Kaur K."/>
            <person name="Hamwieh A."/>
            <person name="Solovyev V."/>
            <person name="Salamov A."/>
            <person name="Braich B."/>
            <person name="Kosarev P."/>
            <person name="Mahmoud A."/>
            <person name="Hajiyev E."/>
            <person name="Babayeva S."/>
            <person name="Izzatullayeva V."/>
            <person name="Mammadov A."/>
            <person name="Mammadov A."/>
            <person name="Sharifova S."/>
            <person name="Ojaghi J."/>
            <person name="Eynullazada K."/>
            <person name="Bayramov B."/>
            <person name="Abdulazimova A."/>
            <person name="Shahmuradov I."/>
        </authorList>
    </citation>
    <scope>NUCLEOTIDE SEQUENCE [LARGE SCALE GENOMIC DNA]</scope>
    <source>
        <strain evidence="3">cv. AG2017</strain>
        <tissue evidence="2">Leaf</tissue>
    </source>
</reference>
<dbReference type="EMBL" id="PGOL01001106">
    <property type="protein sequence ID" value="PKI60852.1"/>
    <property type="molecule type" value="Genomic_DNA"/>
</dbReference>
<evidence type="ECO:0000313" key="3">
    <source>
        <dbReference type="Proteomes" id="UP000233551"/>
    </source>
</evidence>
<comment type="caution">
    <text evidence="2">The sequence shown here is derived from an EMBL/GenBank/DDBJ whole genome shotgun (WGS) entry which is preliminary data.</text>
</comment>
<feature type="region of interest" description="Disordered" evidence="1">
    <location>
        <begin position="23"/>
        <end position="106"/>
    </location>
</feature>
<evidence type="ECO:0000313" key="2">
    <source>
        <dbReference type="EMBL" id="PKI60852.1"/>
    </source>
</evidence>
<organism evidence="2 3">
    <name type="scientific">Punica granatum</name>
    <name type="common">Pomegranate</name>
    <dbReference type="NCBI Taxonomy" id="22663"/>
    <lineage>
        <taxon>Eukaryota</taxon>
        <taxon>Viridiplantae</taxon>
        <taxon>Streptophyta</taxon>
        <taxon>Embryophyta</taxon>
        <taxon>Tracheophyta</taxon>
        <taxon>Spermatophyta</taxon>
        <taxon>Magnoliopsida</taxon>
        <taxon>eudicotyledons</taxon>
        <taxon>Gunneridae</taxon>
        <taxon>Pentapetalae</taxon>
        <taxon>rosids</taxon>
        <taxon>malvids</taxon>
        <taxon>Myrtales</taxon>
        <taxon>Lythraceae</taxon>
        <taxon>Punica</taxon>
    </lineage>
</organism>
<proteinExistence type="predicted"/>
<evidence type="ECO:0000256" key="1">
    <source>
        <dbReference type="SAM" id="MobiDB-lite"/>
    </source>
</evidence>
<feature type="compositionally biased region" description="Basic and acidic residues" evidence="1">
    <location>
        <begin position="30"/>
        <end position="39"/>
    </location>
</feature>
<protein>
    <submittedName>
        <fullName evidence="2">Uncharacterized protein</fullName>
    </submittedName>
</protein>
<dbReference type="Proteomes" id="UP000233551">
    <property type="component" value="Unassembled WGS sequence"/>
</dbReference>
<accession>A0A2I0JX65</accession>